<dbReference type="AlphaFoldDB" id="A0A9P6GWQ8"/>
<accession>A0A9P6GWQ8</accession>
<comment type="caution">
    <text evidence="1">The sequence shown here is derived from an EMBL/GenBank/DDBJ whole genome shotgun (WGS) entry which is preliminary data.</text>
</comment>
<protein>
    <submittedName>
        <fullName evidence="1">Uncharacterized protein</fullName>
    </submittedName>
</protein>
<dbReference type="OrthoDB" id="2194416at2759"/>
<evidence type="ECO:0000313" key="1">
    <source>
        <dbReference type="EMBL" id="KAF9761200.1"/>
    </source>
</evidence>
<proteinExistence type="predicted"/>
<dbReference type="EMBL" id="SBJO01000387">
    <property type="protein sequence ID" value="KAF9761200.1"/>
    <property type="molecule type" value="Genomic_DNA"/>
</dbReference>
<dbReference type="Proteomes" id="UP000740883">
    <property type="component" value="Unassembled WGS sequence"/>
</dbReference>
<sequence length="106" mass="12446">MVKFDIKIKHNRPELVVLDKSNKEILIVDVDITSSENLQQVETEKSKKYYILANELSQILWIQNMYNFLCANVDGVVTIYHDNHRRRLGIFNRIDGLYPISCFNDS</sequence>
<name>A0A9P6GWQ8_9MICR</name>
<evidence type="ECO:0000313" key="2">
    <source>
        <dbReference type="Proteomes" id="UP000740883"/>
    </source>
</evidence>
<keyword evidence="2" id="KW-1185">Reference proteome</keyword>
<organism evidence="1 2">
    <name type="scientific">Nosema granulosis</name>
    <dbReference type="NCBI Taxonomy" id="83296"/>
    <lineage>
        <taxon>Eukaryota</taxon>
        <taxon>Fungi</taxon>
        <taxon>Fungi incertae sedis</taxon>
        <taxon>Microsporidia</taxon>
        <taxon>Nosematidae</taxon>
        <taxon>Nosema</taxon>
    </lineage>
</organism>
<reference evidence="1 2" key="1">
    <citation type="journal article" date="2020" name="Genome Biol. Evol.">
        <title>Comparative genomics of strictly vertically transmitted, feminizing microsporidia endosymbionts of amphipod crustaceans.</title>
        <authorList>
            <person name="Cormier A."/>
            <person name="Chebbi M.A."/>
            <person name="Giraud I."/>
            <person name="Wattier R."/>
            <person name="Teixeira M."/>
            <person name="Gilbert C."/>
            <person name="Rigaud T."/>
            <person name="Cordaux R."/>
        </authorList>
    </citation>
    <scope>NUCLEOTIDE SEQUENCE [LARGE SCALE GENOMIC DNA]</scope>
    <source>
        <strain evidence="1 2">Ou3-Ou53</strain>
    </source>
</reference>
<gene>
    <name evidence="1" type="ORF">NGRA_2793</name>
</gene>